<proteinExistence type="predicted"/>
<comment type="caution">
    <text evidence="1">The sequence shown here is derived from an EMBL/GenBank/DDBJ whole genome shotgun (WGS) entry which is preliminary data.</text>
</comment>
<sequence>MYSKYKLLYCTYAQAITKPNDTCGQWQRKPYRPDIDLSPQRFDAAVKDIERIKQILKE</sequence>
<dbReference type="EMBL" id="DVHK01000084">
    <property type="protein sequence ID" value="HIR67204.1"/>
    <property type="molecule type" value="Genomic_DNA"/>
</dbReference>
<gene>
    <name evidence="1" type="ORF">IAB94_04030</name>
</gene>
<accession>A0A9D1J8Z9</accession>
<organism evidence="1 2">
    <name type="scientific">Candidatus Coproplasma avicola</name>
    <dbReference type="NCBI Taxonomy" id="2840744"/>
    <lineage>
        <taxon>Bacteria</taxon>
        <taxon>Bacillati</taxon>
        <taxon>Bacillota</taxon>
        <taxon>Clostridia</taxon>
        <taxon>Eubacteriales</taxon>
        <taxon>Candidatus Coproplasma</taxon>
    </lineage>
</organism>
<protein>
    <submittedName>
        <fullName evidence="1">Uncharacterized protein</fullName>
    </submittedName>
</protein>
<name>A0A9D1J8Z9_9FIRM</name>
<evidence type="ECO:0000313" key="1">
    <source>
        <dbReference type="EMBL" id="HIR67204.1"/>
    </source>
</evidence>
<dbReference type="Proteomes" id="UP000823913">
    <property type="component" value="Unassembled WGS sequence"/>
</dbReference>
<evidence type="ECO:0000313" key="2">
    <source>
        <dbReference type="Proteomes" id="UP000823913"/>
    </source>
</evidence>
<reference evidence="1" key="1">
    <citation type="submission" date="2020-10" db="EMBL/GenBank/DDBJ databases">
        <authorList>
            <person name="Gilroy R."/>
        </authorList>
    </citation>
    <scope>NUCLEOTIDE SEQUENCE</scope>
    <source>
        <strain evidence="1">ChiW16-3235</strain>
    </source>
</reference>
<dbReference type="AlphaFoldDB" id="A0A9D1J8Z9"/>
<reference evidence="1" key="2">
    <citation type="journal article" date="2021" name="PeerJ">
        <title>Extensive microbial diversity within the chicken gut microbiome revealed by metagenomics and culture.</title>
        <authorList>
            <person name="Gilroy R."/>
            <person name="Ravi A."/>
            <person name="Getino M."/>
            <person name="Pursley I."/>
            <person name="Horton D.L."/>
            <person name="Alikhan N.F."/>
            <person name="Baker D."/>
            <person name="Gharbi K."/>
            <person name="Hall N."/>
            <person name="Watson M."/>
            <person name="Adriaenssens E.M."/>
            <person name="Foster-Nyarko E."/>
            <person name="Jarju S."/>
            <person name="Secka A."/>
            <person name="Antonio M."/>
            <person name="Oren A."/>
            <person name="Chaudhuri R.R."/>
            <person name="La Ragione R."/>
            <person name="Hildebrand F."/>
            <person name="Pallen M.J."/>
        </authorList>
    </citation>
    <scope>NUCLEOTIDE SEQUENCE</scope>
    <source>
        <strain evidence="1">ChiW16-3235</strain>
    </source>
</reference>